<dbReference type="AlphaFoldDB" id="A0A7V1EI28"/>
<name>A0A7V1EI28_UNCW3</name>
<reference evidence="1" key="1">
    <citation type="journal article" date="2020" name="mSystems">
        <title>Genome- and Community-Level Interaction Insights into Carbon Utilization and Element Cycling Functions of Hydrothermarchaeota in Hydrothermal Sediment.</title>
        <authorList>
            <person name="Zhou Z."/>
            <person name="Liu Y."/>
            <person name="Xu W."/>
            <person name="Pan J."/>
            <person name="Luo Z.H."/>
            <person name="Li M."/>
        </authorList>
    </citation>
    <scope>NUCLEOTIDE SEQUENCE [LARGE SCALE GENOMIC DNA]</scope>
    <source>
        <strain evidence="1">SpSt-258</strain>
    </source>
</reference>
<comment type="caution">
    <text evidence="1">The sequence shown here is derived from an EMBL/GenBank/DDBJ whole genome shotgun (WGS) entry which is preliminary data.</text>
</comment>
<protein>
    <submittedName>
        <fullName evidence="1">Uncharacterized protein</fullName>
    </submittedName>
</protein>
<dbReference type="EMBL" id="DSKY01000015">
    <property type="protein sequence ID" value="HDY59118.1"/>
    <property type="molecule type" value="Genomic_DNA"/>
</dbReference>
<sequence>MRFRILSELETEAINFAKGCLEHGNKIHQKERRTPKEMADAKRVLEKVLKIIPDSEEIKNLLDGFMVG</sequence>
<organism evidence="1">
    <name type="scientific">candidate division WOR-3 bacterium</name>
    <dbReference type="NCBI Taxonomy" id="2052148"/>
    <lineage>
        <taxon>Bacteria</taxon>
        <taxon>Bacteria division WOR-3</taxon>
    </lineage>
</organism>
<evidence type="ECO:0000313" key="1">
    <source>
        <dbReference type="EMBL" id="HDY59118.1"/>
    </source>
</evidence>
<gene>
    <name evidence="1" type="ORF">ENP86_06155</name>
</gene>
<proteinExistence type="predicted"/>
<accession>A0A7V1EI28</accession>